<gene>
    <name evidence="2" type="ORF">BO71DRAFT_377430</name>
</gene>
<sequence>MAPLTKYGLLLAAASLPFAAADGQYRSRPDLSPPLLNITVPVQDANGSEYVFIAPYSDYIQQSGAYIYRKNGDLIWSGIGYYAGFVANFHPTTYHNETVLQAFQGTMDTLHGEGFGQYVLLNQSYEHVATAKTGNHRIPSIHEFNVIDGETALVEIYLPTVTNLSAYGGNSSQQWIGNGLFQEFNIETGELIFEWNSLDHVDPADSLIKLNSSSVESGLNSIDTWDYIHLNSVDKDPEGNYLLSSRHFSTIFKINGTDGSIIWQLGGNHSTFAYNFTFGFQHDARWRDQTATTETISFFDNSADGTITFNNVSRALFVELNHLDNTATIRRKATAPYAIQADSQGNVQALPNGKLFVNWGQAGAFTEFSADDRVIYHAWIEDGVSYRGFLSNWTGTPYEVPAIAAYVEARNTTRLYVSWNGDTETKGWKFYQTADKKNRTQFLGEVARSSFETSLVWKGEGEASEVRYYAEAVDAADRVLGRSEAVRATEFIRIRDRV</sequence>
<dbReference type="OrthoDB" id="5427350at2759"/>
<evidence type="ECO:0000256" key="1">
    <source>
        <dbReference type="SAM" id="SignalP"/>
    </source>
</evidence>
<name>A0A319E4I2_9EURO</name>
<evidence type="ECO:0000313" key="2">
    <source>
        <dbReference type="EMBL" id="PYH95518.1"/>
    </source>
</evidence>
<protein>
    <recommendedName>
        <fullName evidence="4">Arylsulfotransferase</fullName>
    </recommendedName>
</protein>
<proteinExistence type="predicted"/>
<dbReference type="PANTHER" id="PTHR35340:SF9">
    <property type="entry name" value="ASST-DOMAIN-CONTAINING PROTEIN"/>
    <property type="match status" value="1"/>
</dbReference>
<evidence type="ECO:0008006" key="4">
    <source>
        <dbReference type="Google" id="ProtNLM"/>
    </source>
</evidence>
<dbReference type="InterPro" id="IPR053143">
    <property type="entry name" value="Arylsulfate_ST"/>
</dbReference>
<dbReference type="Pfam" id="PF14269">
    <property type="entry name" value="Arylsulfotran_2"/>
    <property type="match status" value="1"/>
</dbReference>
<organism evidence="2 3">
    <name type="scientific">Aspergillus ellipticus CBS 707.79</name>
    <dbReference type="NCBI Taxonomy" id="1448320"/>
    <lineage>
        <taxon>Eukaryota</taxon>
        <taxon>Fungi</taxon>
        <taxon>Dikarya</taxon>
        <taxon>Ascomycota</taxon>
        <taxon>Pezizomycotina</taxon>
        <taxon>Eurotiomycetes</taxon>
        <taxon>Eurotiomycetidae</taxon>
        <taxon>Eurotiales</taxon>
        <taxon>Aspergillaceae</taxon>
        <taxon>Aspergillus</taxon>
        <taxon>Aspergillus subgen. Circumdati</taxon>
    </lineage>
</organism>
<evidence type="ECO:0000313" key="3">
    <source>
        <dbReference type="Proteomes" id="UP000247810"/>
    </source>
</evidence>
<accession>A0A319E4I2</accession>
<feature type="chain" id="PRO_5016412743" description="Arylsulfotransferase" evidence="1">
    <location>
        <begin position="22"/>
        <end position="498"/>
    </location>
</feature>
<dbReference type="Proteomes" id="UP000247810">
    <property type="component" value="Unassembled WGS sequence"/>
</dbReference>
<dbReference type="EMBL" id="KZ825852">
    <property type="protein sequence ID" value="PYH95518.1"/>
    <property type="molecule type" value="Genomic_DNA"/>
</dbReference>
<keyword evidence="1" id="KW-0732">Signal</keyword>
<dbReference type="AlphaFoldDB" id="A0A319E4I2"/>
<feature type="signal peptide" evidence="1">
    <location>
        <begin position="1"/>
        <end position="21"/>
    </location>
</feature>
<keyword evidence="3" id="KW-1185">Reference proteome</keyword>
<dbReference type="VEuPathDB" id="FungiDB:BO71DRAFT_377430"/>
<dbReference type="STRING" id="1448320.A0A319E4I2"/>
<dbReference type="PANTHER" id="PTHR35340">
    <property type="entry name" value="PQQ ENZYME REPEAT PROTEIN-RELATED"/>
    <property type="match status" value="1"/>
</dbReference>
<reference evidence="2 3" key="1">
    <citation type="submission" date="2018-02" db="EMBL/GenBank/DDBJ databases">
        <title>The genomes of Aspergillus section Nigri reveals drivers in fungal speciation.</title>
        <authorList>
            <consortium name="DOE Joint Genome Institute"/>
            <person name="Vesth T.C."/>
            <person name="Nybo J."/>
            <person name="Theobald S."/>
            <person name="Brandl J."/>
            <person name="Frisvad J.C."/>
            <person name="Nielsen K.F."/>
            <person name="Lyhne E.K."/>
            <person name="Kogle M.E."/>
            <person name="Kuo A."/>
            <person name="Riley R."/>
            <person name="Clum A."/>
            <person name="Nolan M."/>
            <person name="Lipzen A."/>
            <person name="Salamov A."/>
            <person name="Henrissat B."/>
            <person name="Wiebenga A."/>
            <person name="De vries R.P."/>
            <person name="Grigoriev I.V."/>
            <person name="Mortensen U.H."/>
            <person name="Andersen M.R."/>
            <person name="Baker S.E."/>
        </authorList>
    </citation>
    <scope>NUCLEOTIDE SEQUENCE [LARGE SCALE GENOMIC DNA]</scope>
    <source>
        <strain evidence="2 3">CBS 707.79</strain>
    </source>
</reference>
<dbReference type="InterPro" id="IPR039535">
    <property type="entry name" value="ASST-like"/>
</dbReference>